<dbReference type="EMBL" id="PFNO01000043">
    <property type="protein sequence ID" value="PIZ49630.1"/>
    <property type="molecule type" value="Genomic_DNA"/>
</dbReference>
<dbReference type="Gene3D" id="3.40.50.1010">
    <property type="entry name" value="5'-nuclease"/>
    <property type="match status" value="1"/>
</dbReference>
<protein>
    <recommendedName>
        <fullName evidence="1">NYN domain-containing protein</fullName>
    </recommendedName>
</protein>
<dbReference type="AlphaFoldDB" id="A0A2M7TPH5"/>
<evidence type="ECO:0000259" key="1">
    <source>
        <dbReference type="Pfam" id="PF01936"/>
    </source>
</evidence>
<name>A0A2M7TPH5_9BACT</name>
<dbReference type="PANTHER" id="PTHR35458:SF8">
    <property type="entry name" value="SLR0650 PROTEIN"/>
    <property type="match status" value="1"/>
</dbReference>
<reference evidence="3" key="1">
    <citation type="submission" date="2017-09" db="EMBL/GenBank/DDBJ databases">
        <title>Depth-based differentiation of microbial function through sediment-hosted aquifers and enrichment of novel symbionts in the deep terrestrial subsurface.</title>
        <authorList>
            <person name="Probst A.J."/>
            <person name="Ladd B."/>
            <person name="Jarett J.K."/>
            <person name="Geller-Mcgrath D.E."/>
            <person name="Sieber C.M.K."/>
            <person name="Emerson J.B."/>
            <person name="Anantharaman K."/>
            <person name="Thomas B.C."/>
            <person name="Malmstrom R."/>
            <person name="Stieglmeier M."/>
            <person name="Klingl A."/>
            <person name="Woyke T."/>
            <person name="Ryan C.M."/>
            <person name="Banfield J.F."/>
        </authorList>
    </citation>
    <scope>NUCLEOTIDE SEQUENCE [LARGE SCALE GENOMIC DNA]</scope>
</reference>
<dbReference type="Pfam" id="PF01936">
    <property type="entry name" value="NYN"/>
    <property type="match status" value="1"/>
</dbReference>
<dbReference type="GO" id="GO:0004540">
    <property type="term" value="F:RNA nuclease activity"/>
    <property type="evidence" value="ECO:0007669"/>
    <property type="project" value="InterPro"/>
</dbReference>
<sequence>MSSSLFIDGENLRHYIEDVLEQNGHKSKKINDVNLPKLLNNVLKGIDVKKRIFYSAKLHIYREYPRYLEKSKDLILKQRVLKTSLEKNGYEFIISGHVRAFKVRVNGKEAVIFKEKGVDVKIAVDLVSNACDKKGSTVVLCSSDSDLQPAIKEARFRGLEIIYLGFEINPNKGLMYTCNRSIIIRNFEVMESLMEGKI</sequence>
<proteinExistence type="predicted"/>
<feature type="domain" description="NYN" evidence="1">
    <location>
        <begin position="4"/>
        <end position="183"/>
    </location>
</feature>
<gene>
    <name evidence="2" type="ORF">COY29_01400</name>
</gene>
<dbReference type="InterPro" id="IPR047140">
    <property type="entry name" value="LabA"/>
</dbReference>
<dbReference type="InterPro" id="IPR021139">
    <property type="entry name" value="NYN"/>
</dbReference>
<organism evidence="2 3">
    <name type="scientific">Candidatus Woesebacteria bacterium CG_4_10_14_0_2_um_filter_39_14</name>
    <dbReference type="NCBI Taxonomy" id="1975054"/>
    <lineage>
        <taxon>Bacteria</taxon>
        <taxon>Candidatus Woeseibacteriota</taxon>
    </lineage>
</organism>
<evidence type="ECO:0000313" key="2">
    <source>
        <dbReference type="EMBL" id="PIZ49630.1"/>
    </source>
</evidence>
<dbReference type="PANTHER" id="PTHR35458">
    <property type="entry name" value="SLR0755 PROTEIN"/>
    <property type="match status" value="1"/>
</dbReference>
<evidence type="ECO:0000313" key="3">
    <source>
        <dbReference type="Proteomes" id="UP000229753"/>
    </source>
</evidence>
<dbReference type="Proteomes" id="UP000229753">
    <property type="component" value="Unassembled WGS sequence"/>
</dbReference>
<accession>A0A2M7TPH5</accession>
<comment type="caution">
    <text evidence="2">The sequence shown here is derived from an EMBL/GenBank/DDBJ whole genome shotgun (WGS) entry which is preliminary data.</text>
</comment>